<dbReference type="HAMAP" id="MF_02065">
    <property type="entry name" value="MltG"/>
    <property type="match status" value="1"/>
</dbReference>
<keyword evidence="3 7" id="KW-1133">Transmembrane helix</keyword>
<evidence type="ECO:0000313" key="8">
    <source>
        <dbReference type="EMBL" id="TPE47260.1"/>
    </source>
</evidence>
<dbReference type="InterPro" id="IPR003770">
    <property type="entry name" value="MLTG-like"/>
</dbReference>
<dbReference type="EC" id="4.2.2.29" evidence="7"/>
<evidence type="ECO:0000256" key="4">
    <source>
        <dbReference type="ARBA" id="ARBA00023136"/>
    </source>
</evidence>
<dbReference type="PANTHER" id="PTHR30518:SF2">
    <property type="entry name" value="ENDOLYTIC MUREIN TRANSGLYCOSYLASE"/>
    <property type="match status" value="1"/>
</dbReference>
<dbReference type="GO" id="GO:0005886">
    <property type="term" value="C:plasma membrane"/>
    <property type="evidence" value="ECO:0007669"/>
    <property type="project" value="UniProtKB-UniRule"/>
</dbReference>
<evidence type="ECO:0000256" key="6">
    <source>
        <dbReference type="ARBA" id="ARBA00023316"/>
    </source>
</evidence>
<dbReference type="GO" id="GO:0009252">
    <property type="term" value="P:peptidoglycan biosynthetic process"/>
    <property type="evidence" value="ECO:0007669"/>
    <property type="project" value="UniProtKB-UniRule"/>
</dbReference>
<proteinExistence type="inferred from homology"/>
<name>A0A501WFX1_9GAMM</name>
<comment type="similarity">
    <text evidence="7">Belongs to the transglycosylase MltG family.</text>
</comment>
<evidence type="ECO:0000256" key="2">
    <source>
        <dbReference type="ARBA" id="ARBA00022692"/>
    </source>
</evidence>
<evidence type="ECO:0000313" key="9">
    <source>
        <dbReference type="Proteomes" id="UP000315901"/>
    </source>
</evidence>
<keyword evidence="6 7" id="KW-0961">Cell wall biogenesis/degradation</keyword>
<dbReference type="PANTHER" id="PTHR30518">
    <property type="entry name" value="ENDOLYTIC MUREIN TRANSGLYCOSYLASE"/>
    <property type="match status" value="1"/>
</dbReference>
<evidence type="ECO:0000256" key="1">
    <source>
        <dbReference type="ARBA" id="ARBA00022475"/>
    </source>
</evidence>
<keyword evidence="2 7" id="KW-0812">Transmembrane</keyword>
<organism evidence="8 9">
    <name type="scientific">Maribrevibacterium harenarium</name>
    <dbReference type="NCBI Taxonomy" id="2589817"/>
    <lineage>
        <taxon>Bacteria</taxon>
        <taxon>Pseudomonadati</taxon>
        <taxon>Pseudomonadota</taxon>
        <taxon>Gammaproteobacteria</taxon>
        <taxon>Oceanospirillales</taxon>
        <taxon>Oceanospirillaceae</taxon>
        <taxon>Maribrevibacterium</taxon>
    </lineage>
</organism>
<dbReference type="Gene3D" id="3.30.160.60">
    <property type="entry name" value="Classic Zinc Finger"/>
    <property type="match status" value="1"/>
</dbReference>
<keyword evidence="9" id="KW-1185">Reference proteome</keyword>
<comment type="catalytic activity">
    <reaction evidence="7">
        <text>a peptidoglycan chain = a peptidoglycan chain with N-acetyl-1,6-anhydromuramyl-[peptide] at the reducing end + a peptidoglycan chain with N-acetylglucosamine at the non-reducing end.</text>
        <dbReference type="EC" id="4.2.2.29"/>
    </reaction>
</comment>
<sequence>MNTIKWLLGLVFLVASLLAGAAYGIYYGLTQPLLISEPQEYQVEAGYTANRVGDQFAARGWIYHPMLVRAAMKLNPQWVLKVGKYRLEPDMSLLDVLALIDSGKAIFHEITLLEGKTVKDYIQLMAAKGNIEMTLEGASLRQIAEALGTDYASAEGLIFANTYRYHDGDRDIDILLHAHDALNQQLEQAWQQRSPKLPLTDPYSALIMASIIEKETGVPEERGLISGVFVNRLRKNIRLQTDPTVIYGLGDRFNGNLTRAHLREDTPFNTYRIDGLPPTPIANVGKASLLAAVQPEHTDALYFVARGDGTHQFSRTLREHNEAVAHFQKYRRRSDYQSSPNQ</sequence>
<dbReference type="Proteomes" id="UP000315901">
    <property type="component" value="Unassembled WGS sequence"/>
</dbReference>
<reference evidence="8 9" key="1">
    <citation type="submission" date="2019-06" db="EMBL/GenBank/DDBJ databases">
        <title>A novel bacterium of genus Marinomonas, isolated from coastal sand.</title>
        <authorList>
            <person name="Huang H."/>
            <person name="Mo K."/>
            <person name="Hu Y."/>
        </authorList>
    </citation>
    <scope>NUCLEOTIDE SEQUENCE [LARGE SCALE GENOMIC DNA]</scope>
    <source>
        <strain evidence="8 9">HB171799</strain>
    </source>
</reference>
<dbReference type="CDD" id="cd08010">
    <property type="entry name" value="MltG_like"/>
    <property type="match status" value="1"/>
</dbReference>
<gene>
    <name evidence="7 8" type="primary">mltG</name>
    <name evidence="8" type="ORF">FJM67_14860</name>
</gene>
<dbReference type="Gene3D" id="3.30.1490.480">
    <property type="entry name" value="Endolytic murein transglycosylase"/>
    <property type="match status" value="1"/>
</dbReference>
<dbReference type="RefSeq" id="WP_140590916.1">
    <property type="nucleotide sequence ID" value="NZ_VFRR01000044.1"/>
</dbReference>
<feature type="site" description="Important for catalytic activity" evidence="7">
    <location>
        <position position="215"/>
    </location>
</feature>
<evidence type="ECO:0000256" key="7">
    <source>
        <dbReference type="HAMAP-Rule" id="MF_02065"/>
    </source>
</evidence>
<dbReference type="NCBIfam" id="TIGR00247">
    <property type="entry name" value="endolytic transglycosylase MltG"/>
    <property type="match status" value="1"/>
</dbReference>
<dbReference type="OrthoDB" id="9814591at2"/>
<comment type="function">
    <text evidence="7">Functions as a peptidoglycan terminase that cleaves nascent peptidoglycan strands endolytically to terminate their elongation.</text>
</comment>
<dbReference type="EMBL" id="VFRR01000044">
    <property type="protein sequence ID" value="TPE47260.1"/>
    <property type="molecule type" value="Genomic_DNA"/>
</dbReference>
<protein>
    <recommendedName>
        <fullName evidence="7">Endolytic murein transglycosylase</fullName>
        <ecNumber evidence="7">4.2.2.29</ecNumber>
    </recommendedName>
    <alternativeName>
        <fullName evidence="7">Peptidoglycan lytic transglycosylase</fullName>
    </alternativeName>
    <alternativeName>
        <fullName evidence="7">Peptidoglycan polymerization terminase</fullName>
    </alternativeName>
</protein>
<dbReference type="GO" id="GO:0008932">
    <property type="term" value="F:lytic endotransglycosylase activity"/>
    <property type="evidence" value="ECO:0007669"/>
    <property type="project" value="UniProtKB-UniRule"/>
</dbReference>
<accession>A0A501WFX1</accession>
<dbReference type="AlphaFoldDB" id="A0A501WFX1"/>
<keyword evidence="4 7" id="KW-0472">Membrane</keyword>
<evidence type="ECO:0000256" key="5">
    <source>
        <dbReference type="ARBA" id="ARBA00023239"/>
    </source>
</evidence>
<dbReference type="GO" id="GO:0071555">
    <property type="term" value="P:cell wall organization"/>
    <property type="evidence" value="ECO:0007669"/>
    <property type="project" value="UniProtKB-KW"/>
</dbReference>
<keyword evidence="5 7" id="KW-0456">Lyase</keyword>
<dbReference type="Pfam" id="PF02618">
    <property type="entry name" value="YceG"/>
    <property type="match status" value="1"/>
</dbReference>
<evidence type="ECO:0000256" key="3">
    <source>
        <dbReference type="ARBA" id="ARBA00022989"/>
    </source>
</evidence>
<comment type="caution">
    <text evidence="8">The sequence shown here is derived from an EMBL/GenBank/DDBJ whole genome shotgun (WGS) entry which is preliminary data.</text>
</comment>
<keyword evidence="1 7" id="KW-1003">Cell membrane</keyword>
<keyword evidence="7" id="KW-0997">Cell inner membrane</keyword>